<evidence type="ECO:0000313" key="8">
    <source>
        <dbReference type="Proteomes" id="UP000694580"/>
    </source>
</evidence>
<evidence type="ECO:0008006" key="9">
    <source>
        <dbReference type="Google" id="ProtNLM"/>
    </source>
</evidence>
<keyword evidence="4" id="KW-0325">Glycoprotein</keyword>
<reference evidence="7" key="3">
    <citation type="submission" date="2025-09" db="UniProtKB">
        <authorList>
            <consortium name="Ensembl"/>
        </authorList>
    </citation>
    <scope>IDENTIFICATION</scope>
</reference>
<evidence type="ECO:0000256" key="4">
    <source>
        <dbReference type="ARBA" id="ARBA00023180"/>
    </source>
</evidence>
<dbReference type="GeneTree" id="ENSGT00940000155324"/>
<keyword evidence="8" id="KW-1185">Reference proteome</keyword>
<evidence type="ECO:0000256" key="6">
    <source>
        <dbReference type="RuleBase" id="RU003690"/>
    </source>
</evidence>
<evidence type="ECO:0000256" key="3">
    <source>
        <dbReference type="ARBA" id="ARBA00022801"/>
    </source>
</evidence>
<keyword evidence="5" id="KW-0326">Glycosidase</keyword>
<dbReference type="GO" id="GO:0005975">
    <property type="term" value="P:carbohydrate metabolic process"/>
    <property type="evidence" value="ECO:0007669"/>
    <property type="project" value="InterPro"/>
</dbReference>
<organism evidence="7 8">
    <name type="scientific">Denticeps clupeoides</name>
    <name type="common">denticle herring</name>
    <dbReference type="NCBI Taxonomy" id="299321"/>
    <lineage>
        <taxon>Eukaryota</taxon>
        <taxon>Metazoa</taxon>
        <taxon>Chordata</taxon>
        <taxon>Craniata</taxon>
        <taxon>Vertebrata</taxon>
        <taxon>Euteleostomi</taxon>
        <taxon>Actinopterygii</taxon>
        <taxon>Neopterygii</taxon>
        <taxon>Teleostei</taxon>
        <taxon>Clupei</taxon>
        <taxon>Clupeiformes</taxon>
        <taxon>Denticipitoidei</taxon>
        <taxon>Denticipitidae</taxon>
        <taxon>Denticeps</taxon>
    </lineage>
</organism>
<dbReference type="Gene3D" id="3.20.20.80">
    <property type="entry name" value="Glycosidases"/>
    <property type="match status" value="2"/>
</dbReference>
<comment type="subunit">
    <text evidence="2">Homodimer.</text>
</comment>
<evidence type="ECO:0000256" key="1">
    <source>
        <dbReference type="ARBA" id="ARBA00010838"/>
    </source>
</evidence>
<dbReference type="PANTHER" id="PTHR10353">
    <property type="entry name" value="GLYCOSYL HYDROLASE"/>
    <property type="match status" value="1"/>
</dbReference>
<accession>A0AAY4DM10</accession>
<dbReference type="Pfam" id="PF00232">
    <property type="entry name" value="Glyco_hydro_1"/>
    <property type="match status" value="2"/>
</dbReference>
<evidence type="ECO:0000256" key="5">
    <source>
        <dbReference type="ARBA" id="ARBA00023295"/>
    </source>
</evidence>
<dbReference type="InterPro" id="IPR001360">
    <property type="entry name" value="Glyco_hydro_1"/>
</dbReference>
<dbReference type="GO" id="GO:0000016">
    <property type="term" value="F:lactase activity"/>
    <property type="evidence" value="ECO:0007669"/>
    <property type="project" value="TreeGrafter"/>
</dbReference>
<reference evidence="7 8" key="1">
    <citation type="submission" date="2020-06" db="EMBL/GenBank/DDBJ databases">
        <authorList>
            <consortium name="Wellcome Sanger Institute Data Sharing"/>
        </authorList>
    </citation>
    <scope>NUCLEOTIDE SEQUENCE [LARGE SCALE GENOMIC DNA]</scope>
</reference>
<proteinExistence type="inferred from homology"/>
<dbReference type="AlphaFoldDB" id="A0AAY4DM10"/>
<name>A0AAY4DM10_9TELE</name>
<dbReference type="PRINTS" id="PR00131">
    <property type="entry name" value="GLHYDRLASE1"/>
</dbReference>
<dbReference type="PANTHER" id="PTHR10353:SF36">
    <property type="entry name" value="LP05116P"/>
    <property type="match status" value="1"/>
</dbReference>
<comment type="similarity">
    <text evidence="1 6">Belongs to the glycosyl hydrolase 1 family.</text>
</comment>
<evidence type="ECO:0000256" key="2">
    <source>
        <dbReference type="ARBA" id="ARBA00011738"/>
    </source>
</evidence>
<protein>
    <recommendedName>
        <fullName evidence="9">Lactase</fullName>
    </recommendedName>
</protein>
<gene>
    <name evidence="7" type="primary">LCT</name>
</gene>
<evidence type="ECO:0000313" key="7">
    <source>
        <dbReference type="Ensembl" id="ENSDCDP00010045386.1"/>
    </source>
</evidence>
<dbReference type="Proteomes" id="UP000694580">
    <property type="component" value="Chromosome 9"/>
</dbReference>
<keyword evidence="3" id="KW-0378">Hydrolase</keyword>
<reference evidence="7" key="2">
    <citation type="submission" date="2025-08" db="UniProtKB">
        <authorList>
            <consortium name="Ensembl"/>
        </authorList>
    </citation>
    <scope>IDENTIFICATION</scope>
</reference>
<sequence>IKTSHSLQVSHASFSSQSPSVRDDFLNASFPNNFQWAVSSESFKVEGGWSEGGKGETIWDRFSHEGHVFENQTADMACDSYNKLDYDVYLLRGLMTRTFQFSLSWARIFPTGLRGSLSETGVLYYDQLINTLLQSGIEPSVTLHHWDLPQALQEKGGWNNASIVEAFKDFADFCFSRYGDRVKTWSTFSSPWVISHFGYGTGDHPPRITDPVVVTFNILRSHAEAWHVYNDKYRKQQGGKVGVSLNSDWTEPQNPSQPQDIEAAERYLHFTLGWFAHPIFVNGDYPVKLTGQILEKNKHCSSEVARLPAFTESERKRIQGTADFFGLNHYTSYLVSQVNGGCLPGLNNVGDFQTHVDPAWPPTVSSSIYSVPWGLRRLLNYISDEYTSVSGVPIYITGNGVPTGYNTNLLNDTQRVDFLKKYINEALKAINLDGVSVERFTVQSLMDGFEGPQGYSERFGLHYVNFDDMDRPRTPKESAYVYSQIIENNGFEPNTEDVDMLKRLKVTHYRFSISWPRVLPDGTNRFINEAGLNYYHRLVDALLAVNIQPQVRKHVTPSKCFSCVTKLFMMKENK</sequence>
<dbReference type="InterPro" id="IPR017853">
    <property type="entry name" value="GH"/>
</dbReference>
<dbReference type="FunFam" id="3.20.20.80:FF:000013">
    <property type="entry name" value="lactase-phlorizin hydrolase"/>
    <property type="match status" value="1"/>
</dbReference>
<dbReference type="SUPFAM" id="SSF51445">
    <property type="entry name" value="(Trans)glycosidases"/>
    <property type="match status" value="2"/>
</dbReference>
<dbReference type="Ensembl" id="ENSDCDT00010055559.1">
    <property type="protein sequence ID" value="ENSDCDP00010045386.1"/>
    <property type="gene ID" value="ENSDCDG00010027901.1"/>
</dbReference>